<evidence type="ECO:0000313" key="5">
    <source>
        <dbReference type="Proteomes" id="UP000199352"/>
    </source>
</evidence>
<dbReference type="AlphaFoldDB" id="A0A1H9MKW1"/>
<gene>
    <name evidence="4" type="ORF">SAMN05216188_10993</name>
</gene>
<feature type="transmembrane region" description="Helical" evidence="2">
    <location>
        <begin position="36"/>
        <end position="56"/>
    </location>
</feature>
<dbReference type="RefSeq" id="WP_177221208.1">
    <property type="nucleotide sequence ID" value="NZ_FOFR01000009.1"/>
</dbReference>
<organism evidence="4 5">
    <name type="scientific">Lentzea xinjiangensis</name>
    <dbReference type="NCBI Taxonomy" id="402600"/>
    <lineage>
        <taxon>Bacteria</taxon>
        <taxon>Bacillati</taxon>
        <taxon>Actinomycetota</taxon>
        <taxon>Actinomycetes</taxon>
        <taxon>Pseudonocardiales</taxon>
        <taxon>Pseudonocardiaceae</taxon>
        <taxon>Lentzea</taxon>
    </lineage>
</organism>
<feature type="domain" description="Cell envelope-related transcriptional attenuator" evidence="3">
    <location>
        <begin position="88"/>
        <end position="224"/>
    </location>
</feature>
<comment type="similarity">
    <text evidence="1">Belongs to the LytR/CpsA/Psr (LCP) family.</text>
</comment>
<dbReference type="EMBL" id="FOFR01000009">
    <property type="protein sequence ID" value="SER23793.1"/>
    <property type="molecule type" value="Genomic_DNA"/>
</dbReference>
<keyword evidence="2" id="KW-1133">Transmembrane helix</keyword>
<proteinExistence type="inferred from homology"/>
<dbReference type="PANTHER" id="PTHR33392:SF6">
    <property type="entry name" value="POLYISOPRENYL-TEICHOIC ACID--PEPTIDOGLYCAN TEICHOIC ACID TRANSFERASE TAGU"/>
    <property type="match status" value="1"/>
</dbReference>
<dbReference type="InterPro" id="IPR004474">
    <property type="entry name" value="LytR_CpsA_psr"/>
</dbReference>
<protein>
    <submittedName>
        <fullName evidence="4">Transcriptional attenuator, LytR family</fullName>
    </submittedName>
</protein>
<dbReference type="STRING" id="402600.SAMN05216188_10993"/>
<evidence type="ECO:0000313" key="4">
    <source>
        <dbReference type="EMBL" id="SER23793.1"/>
    </source>
</evidence>
<evidence type="ECO:0000259" key="3">
    <source>
        <dbReference type="Pfam" id="PF03816"/>
    </source>
</evidence>
<name>A0A1H9MKW1_9PSEU</name>
<dbReference type="Gene3D" id="3.40.630.190">
    <property type="entry name" value="LCP protein"/>
    <property type="match status" value="1"/>
</dbReference>
<dbReference type="NCBIfam" id="TIGR00350">
    <property type="entry name" value="lytR_cpsA_psr"/>
    <property type="match status" value="1"/>
</dbReference>
<dbReference type="Pfam" id="PF03816">
    <property type="entry name" value="LytR_cpsA_psr"/>
    <property type="match status" value="1"/>
</dbReference>
<keyword evidence="2" id="KW-0812">Transmembrane</keyword>
<reference evidence="5" key="1">
    <citation type="submission" date="2016-10" db="EMBL/GenBank/DDBJ databases">
        <authorList>
            <person name="Varghese N."/>
            <person name="Submissions S."/>
        </authorList>
    </citation>
    <scope>NUCLEOTIDE SEQUENCE [LARGE SCALE GENOMIC DNA]</scope>
    <source>
        <strain evidence="5">CGMCC 4.3525</strain>
    </source>
</reference>
<dbReference type="PANTHER" id="PTHR33392">
    <property type="entry name" value="POLYISOPRENYL-TEICHOIC ACID--PEPTIDOGLYCAN TEICHOIC ACID TRANSFERASE TAGU"/>
    <property type="match status" value="1"/>
</dbReference>
<evidence type="ECO:0000256" key="2">
    <source>
        <dbReference type="SAM" id="Phobius"/>
    </source>
</evidence>
<keyword evidence="5" id="KW-1185">Reference proteome</keyword>
<accession>A0A1H9MKW1</accession>
<keyword evidence="2" id="KW-0472">Membrane</keyword>
<dbReference type="Proteomes" id="UP000199352">
    <property type="component" value="Unassembled WGS sequence"/>
</dbReference>
<sequence>MNDLIRQAIAAEAEERADAGTVLAGLRERRKSRKPFGLIVGVATLTVAAAAAAVIVPTTLRKTDAAPAGPPPAGPQNVLLIGTDDHDNTDALVLARFGGDGSVSAVSLPRDIQVGDGKLNSLFRQDPRRLTAEVERLTSVRVDHYAAVRMAEFGRISELVGGVDVCLHAATEDPLTGASFPAGRQTLSGEHALAFLRQRMGLHQGDLDRVRRHQAFLIGLAARISKDNALALAAEVGKSVRVDEGWDVLAFAQRFQGPVEIRTATLPVGDPVDTTSGQGLSADPAQARQFVEKQFGGEGSTQTGCVA</sequence>
<dbReference type="InterPro" id="IPR050922">
    <property type="entry name" value="LytR/CpsA/Psr_CW_biosynth"/>
</dbReference>
<evidence type="ECO:0000256" key="1">
    <source>
        <dbReference type="ARBA" id="ARBA00006068"/>
    </source>
</evidence>